<protein>
    <recommendedName>
        <fullName evidence="1">DUF4939 domain-containing protein</fullName>
    </recommendedName>
</protein>
<gene>
    <name evidence="2" type="ORF">HF521_004179</name>
</gene>
<feature type="domain" description="DUF4939" evidence="1">
    <location>
        <begin position="57"/>
        <end position="139"/>
    </location>
</feature>
<comment type="caution">
    <text evidence="2">The sequence shown here is derived from an EMBL/GenBank/DDBJ whole genome shotgun (WGS) entry which is preliminary data.</text>
</comment>
<name>A0A8T0B0G1_SILME</name>
<dbReference type="InterPro" id="IPR032549">
    <property type="entry name" value="DUF4939"/>
</dbReference>
<accession>A0A8T0B0G1</accession>
<feature type="non-terminal residue" evidence="2">
    <location>
        <position position="1"/>
    </location>
</feature>
<reference evidence="2" key="1">
    <citation type="submission" date="2020-08" db="EMBL/GenBank/DDBJ databases">
        <title>Chromosome-level assembly of Southern catfish (Silurus meridionalis) provides insights into visual adaptation to the nocturnal and benthic lifestyles.</title>
        <authorList>
            <person name="Zhang Y."/>
            <person name="Wang D."/>
            <person name="Peng Z."/>
        </authorList>
    </citation>
    <scope>NUCLEOTIDE SEQUENCE</scope>
    <source>
        <strain evidence="2">SWU-2019-XX</strain>
        <tissue evidence="2">Muscle</tissue>
    </source>
</reference>
<dbReference type="AlphaFoldDB" id="A0A8T0B0G1"/>
<dbReference type="InterPro" id="IPR032567">
    <property type="entry name" value="RTL1-rel"/>
</dbReference>
<organism evidence="2 3">
    <name type="scientific">Silurus meridionalis</name>
    <name type="common">Southern catfish</name>
    <name type="synonym">Silurus soldatovi meridionalis</name>
    <dbReference type="NCBI Taxonomy" id="175797"/>
    <lineage>
        <taxon>Eukaryota</taxon>
        <taxon>Metazoa</taxon>
        <taxon>Chordata</taxon>
        <taxon>Craniata</taxon>
        <taxon>Vertebrata</taxon>
        <taxon>Euteleostomi</taxon>
        <taxon>Actinopterygii</taxon>
        <taxon>Neopterygii</taxon>
        <taxon>Teleostei</taxon>
        <taxon>Ostariophysi</taxon>
        <taxon>Siluriformes</taxon>
        <taxon>Siluridae</taxon>
        <taxon>Silurus</taxon>
    </lineage>
</organism>
<proteinExistence type="predicted"/>
<dbReference type="Proteomes" id="UP000606274">
    <property type="component" value="Unassembled WGS sequence"/>
</dbReference>
<evidence type="ECO:0000259" key="1">
    <source>
        <dbReference type="Pfam" id="PF16297"/>
    </source>
</evidence>
<evidence type="ECO:0000313" key="3">
    <source>
        <dbReference type="Proteomes" id="UP000606274"/>
    </source>
</evidence>
<evidence type="ECO:0000313" key="2">
    <source>
        <dbReference type="EMBL" id="KAF7699437.1"/>
    </source>
</evidence>
<sequence>AQYLRESVDSLKQICLTHDQQLREIGSALQDLMQSVGQSPSTSAVMEPASVMISSREPHLMPPACFSGELGHCRSFLTQCGIIFQLQPSLFPTKVAKVAYVISLLSGPALQWANMEWENETPHCLTFSAFSGELWKMFDSASPRHDAAHPSESPLPIKIRSGYPYLVISSPHIPVMLGFPWLQKHNPHWDWSTGKVLIRAVHCYTVVSQQSEQQWTEHTALRGSSAQCGGAGDAVSDPD</sequence>
<keyword evidence="3" id="KW-1185">Reference proteome</keyword>
<dbReference type="PANTHER" id="PTHR15503">
    <property type="entry name" value="LDOC1 RELATED"/>
    <property type="match status" value="1"/>
</dbReference>
<dbReference type="Pfam" id="PF16297">
    <property type="entry name" value="DUF4939"/>
    <property type="match status" value="1"/>
</dbReference>
<dbReference type="PANTHER" id="PTHR15503:SF36">
    <property type="entry name" value="RETROTRANSPOSON GAG-LIKE PROTEIN 5"/>
    <property type="match status" value="1"/>
</dbReference>
<dbReference type="EMBL" id="JABFDY010000013">
    <property type="protein sequence ID" value="KAF7699437.1"/>
    <property type="molecule type" value="Genomic_DNA"/>
</dbReference>